<dbReference type="AlphaFoldDB" id="A0A328FE59"/>
<evidence type="ECO:0000256" key="4">
    <source>
        <dbReference type="ARBA" id="ARBA00023004"/>
    </source>
</evidence>
<feature type="domain" description="Radical SAM core" evidence="6">
    <location>
        <begin position="105"/>
        <end position="320"/>
    </location>
</feature>
<proteinExistence type="predicted"/>
<evidence type="ECO:0000256" key="5">
    <source>
        <dbReference type="ARBA" id="ARBA00023014"/>
    </source>
</evidence>
<accession>A0A328FE59</accession>
<evidence type="ECO:0000256" key="2">
    <source>
        <dbReference type="ARBA" id="ARBA00022691"/>
    </source>
</evidence>
<keyword evidence="5" id="KW-0411">Iron-sulfur</keyword>
<dbReference type="Pfam" id="PF13847">
    <property type="entry name" value="Methyltransf_31"/>
    <property type="match status" value="1"/>
</dbReference>
<evidence type="ECO:0000313" key="8">
    <source>
        <dbReference type="EMBL" id="RAM01712.1"/>
    </source>
</evidence>
<organism evidence="8 9">
    <name type="scientific">Desulfobacter hydrogenophilus</name>
    <dbReference type="NCBI Taxonomy" id="2291"/>
    <lineage>
        <taxon>Bacteria</taxon>
        <taxon>Pseudomonadati</taxon>
        <taxon>Thermodesulfobacteriota</taxon>
        <taxon>Desulfobacteria</taxon>
        <taxon>Desulfobacterales</taxon>
        <taxon>Desulfobacteraceae</taxon>
        <taxon>Desulfobacter</taxon>
    </lineage>
</organism>
<dbReference type="InterPro" id="IPR025714">
    <property type="entry name" value="Methyltranfer_dom"/>
</dbReference>
<keyword evidence="3" id="KW-0479">Metal-binding</keyword>
<evidence type="ECO:0000259" key="6">
    <source>
        <dbReference type="PROSITE" id="PS51918"/>
    </source>
</evidence>
<comment type="cofactor">
    <cofactor evidence="1">
        <name>[4Fe-4S] cluster</name>
        <dbReference type="ChEBI" id="CHEBI:49883"/>
    </cofactor>
</comment>
<dbReference type="SFLD" id="SFLDG01386">
    <property type="entry name" value="main_SPASM_domain-containing"/>
    <property type="match status" value="1"/>
</dbReference>
<sequence>MAFFKWGYTLSSNRYDDWIRLELDKIAVYVKPESPDWIVPSASGDRLLQNIIASGGRNTTDERQGRPSIYGDADFSSIVRESQFLSLLKSPDIADYKGRGQALSLTALKECWLHITNKCNLACRHCLFSCSSRTSETMDFDMISSIVSQAYTLGTRIFYLTGGEPMVHPDFQDICRLILDEHADTMLVILTNGILIPEYRAFLKSLPGDRLFLQVSLDGLEDANDALRGTGSFAKTTAGLAVLEQLNIITTLSMVVHPDNFFQMAEMVRLGAKFSVDSIHYMWLLTTGRASSQPAVPMDELFNNLVQCHGLAAAHNLTIDNITNLSTRVFSTPGTKYDLGNAGWESLALDPGGKIYPTPALIGREKTVCGHISQGLEMVWKNSDALSSLRRLSIKDDAVYEANPLKYIVGGGDIDHSFLTGGAYMGHDPYVPLYNRLALWLMIESARITEEQPWPQIRRKMGERLLHCVQNGEGVAFTHSNCVLTFADTHGVVGQFYSAAAEDENTDITNPVCYPDPEISHIPKAARIRSYGCGSPVLDAGVSPGEIVVDLGSGAGVECYIAARKAGSRGRVIGIDMLDNMLALARQSLDDVADRLGYRNVDFKKGFLEQLPLDDNTADVVISNCVINLSEDKRQTFSEILRILKPGGRIFISDVVTDDPCPPEIQNDAKLRGECLSGALVQPHLISILESAGFSRIRIVKRFFYKEVLGHKFYSITYTAFRSLPPEKSRILYPGPYAAVMTDDGDLLLRGQSSEANWPYDAWGDTSIFKLDPMGNVANIEAVNACSCEVAPTPVRKDTSGTQAAPAHETDQRFQHDCMLCGKPLVYLKEDRLEVCVFCKNEYLANAVCEDGHFVCDHCHGEDMVDVVKHICAHTDATDMIDLMNQLRSHQSFPLHGPEHHFAVPGVITAVYRNLGGDITDKDITTAIDRGCSVPGGVCAFWGTCGAAVGAGIAFGVILKSTPLVPGARQIVQKVSEAIIHDLNQASAARCCQREVWTTFKAVARLSKIHLPLTLKAQGDVQCRQQGKNRECIREECPYFKV</sequence>
<keyword evidence="10" id="KW-1185">Reference proteome</keyword>
<dbReference type="GO" id="GO:0032259">
    <property type="term" value="P:methylation"/>
    <property type="evidence" value="ECO:0007669"/>
    <property type="project" value="UniProtKB-KW"/>
</dbReference>
<dbReference type="OrthoDB" id="9765084at2"/>
<dbReference type="SUPFAM" id="SSF53335">
    <property type="entry name" value="S-adenosyl-L-methionine-dependent methyltransferases"/>
    <property type="match status" value="1"/>
</dbReference>
<evidence type="ECO:0000313" key="10">
    <source>
        <dbReference type="Proteomes" id="UP000293902"/>
    </source>
</evidence>
<dbReference type="Proteomes" id="UP000248798">
    <property type="component" value="Unassembled WGS sequence"/>
</dbReference>
<dbReference type="CDD" id="cd01335">
    <property type="entry name" value="Radical_SAM"/>
    <property type="match status" value="1"/>
</dbReference>
<dbReference type="EMBL" id="CP036313">
    <property type="protein sequence ID" value="QBH13767.1"/>
    <property type="molecule type" value="Genomic_DNA"/>
</dbReference>
<evidence type="ECO:0000313" key="9">
    <source>
        <dbReference type="Proteomes" id="UP000248798"/>
    </source>
</evidence>
<dbReference type="CDD" id="cd02440">
    <property type="entry name" value="AdoMet_MTases"/>
    <property type="match status" value="1"/>
</dbReference>
<dbReference type="GO" id="GO:0051536">
    <property type="term" value="F:iron-sulfur cluster binding"/>
    <property type="evidence" value="ECO:0007669"/>
    <property type="project" value="UniProtKB-KW"/>
</dbReference>
<dbReference type="EMBL" id="QLNI01000023">
    <property type="protein sequence ID" value="RAM01712.1"/>
    <property type="molecule type" value="Genomic_DNA"/>
</dbReference>
<dbReference type="SUPFAM" id="SSF102114">
    <property type="entry name" value="Radical SAM enzymes"/>
    <property type="match status" value="1"/>
</dbReference>
<keyword evidence="2" id="KW-0949">S-adenosyl-L-methionine</keyword>
<dbReference type="CDD" id="cd21109">
    <property type="entry name" value="SPASM"/>
    <property type="match status" value="1"/>
</dbReference>
<dbReference type="InterPro" id="IPR029063">
    <property type="entry name" value="SAM-dependent_MTases_sf"/>
</dbReference>
<keyword evidence="7" id="KW-0808">Transferase</keyword>
<reference evidence="7 10" key="2">
    <citation type="submission" date="2019-02" db="EMBL/GenBank/DDBJ databases">
        <title>Complete genome sequence of Desulfobacter hydrogenophilus AcRS1.</title>
        <authorList>
            <person name="Marietou A."/>
            <person name="Lund M.B."/>
            <person name="Marshall I.P.G."/>
            <person name="Schreiber L."/>
            <person name="Jorgensen B."/>
        </authorList>
    </citation>
    <scope>NUCLEOTIDE SEQUENCE [LARGE SCALE GENOMIC DNA]</scope>
    <source>
        <strain evidence="7 10">AcRS1</strain>
    </source>
</reference>
<dbReference type="SFLD" id="SFLDG01067">
    <property type="entry name" value="SPASM/twitch_domain_containing"/>
    <property type="match status" value="1"/>
</dbReference>
<dbReference type="Gene3D" id="3.40.50.150">
    <property type="entry name" value="Vaccinia Virus protein VP39"/>
    <property type="match status" value="1"/>
</dbReference>
<dbReference type="InterPro" id="IPR013785">
    <property type="entry name" value="Aldolase_TIM"/>
</dbReference>
<dbReference type="PANTHER" id="PTHR11228">
    <property type="entry name" value="RADICAL SAM DOMAIN PROTEIN"/>
    <property type="match status" value="1"/>
</dbReference>
<dbReference type="InterPro" id="IPR058240">
    <property type="entry name" value="rSAM_sf"/>
</dbReference>
<dbReference type="PROSITE" id="PS51918">
    <property type="entry name" value="RADICAL_SAM"/>
    <property type="match status" value="1"/>
</dbReference>
<dbReference type="SFLD" id="SFLDS00029">
    <property type="entry name" value="Radical_SAM"/>
    <property type="match status" value="1"/>
</dbReference>
<evidence type="ECO:0000256" key="3">
    <source>
        <dbReference type="ARBA" id="ARBA00022723"/>
    </source>
</evidence>
<dbReference type="GO" id="GO:0046872">
    <property type="term" value="F:metal ion binding"/>
    <property type="evidence" value="ECO:0007669"/>
    <property type="project" value="UniProtKB-KW"/>
</dbReference>
<reference evidence="8 9" key="1">
    <citation type="submission" date="2018-06" db="EMBL/GenBank/DDBJ databases">
        <title>Complete Genome Sequence of Desulfobacter hydrogenophilus (DSM3380).</title>
        <authorList>
            <person name="Marietou A."/>
            <person name="Schreiber L."/>
            <person name="Marshall I."/>
            <person name="Jorgensen B."/>
        </authorList>
    </citation>
    <scope>NUCLEOTIDE SEQUENCE [LARGE SCALE GENOMIC DNA]</scope>
    <source>
        <strain evidence="8 9">DSM 3380</strain>
    </source>
</reference>
<dbReference type="Pfam" id="PF04055">
    <property type="entry name" value="Radical_SAM"/>
    <property type="match status" value="1"/>
</dbReference>
<dbReference type="PANTHER" id="PTHR11228:SF7">
    <property type="entry name" value="PQQA PEPTIDE CYCLASE"/>
    <property type="match status" value="1"/>
</dbReference>
<dbReference type="GO" id="GO:0008168">
    <property type="term" value="F:methyltransferase activity"/>
    <property type="evidence" value="ECO:0007669"/>
    <property type="project" value="UniProtKB-KW"/>
</dbReference>
<evidence type="ECO:0000256" key="1">
    <source>
        <dbReference type="ARBA" id="ARBA00001966"/>
    </source>
</evidence>
<protein>
    <submittedName>
        <fullName evidence="7">Methyltransferase domain-containing protein</fullName>
    </submittedName>
    <submittedName>
        <fullName evidence="8">Radical SAM protein</fullName>
    </submittedName>
</protein>
<dbReference type="Pfam" id="PF18978">
    <property type="entry name" value="DUF5714"/>
    <property type="match status" value="1"/>
</dbReference>
<name>A0A328FE59_9BACT</name>
<keyword evidence="7" id="KW-0489">Methyltransferase</keyword>
<evidence type="ECO:0000313" key="7">
    <source>
        <dbReference type="EMBL" id="QBH13767.1"/>
    </source>
</evidence>
<dbReference type="InterPro" id="IPR007197">
    <property type="entry name" value="rSAM"/>
</dbReference>
<dbReference type="Proteomes" id="UP000293902">
    <property type="component" value="Chromosome"/>
</dbReference>
<gene>
    <name evidence="8" type="ORF">DO021_12305</name>
    <name evidence="7" type="ORF">EYB58_13055</name>
</gene>
<dbReference type="Gene3D" id="3.20.20.70">
    <property type="entry name" value="Aldolase class I"/>
    <property type="match status" value="1"/>
</dbReference>
<dbReference type="InterPro" id="IPR050377">
    <property type="entry name" value="Radical_SAM_PqqE_MftC-like"/>
</dbReference>
<dbReference type="InterPro" id="IPR043768">
    <property type="entry name" value="DUF5714"/>
</dbReference>
<keyword evidence="4" id="KW-0408">Iron</keyword>